<reference evidence="11" key="1">
    <citation type="submission" date="2023-06" db="EMBL/GenBank/DDBJ databases">
        <title>Male Hemibagrus guttatus genome.</title>
        <authorList>
            <person name="Bian C."/>
        </authorList>
    </citation>
    <scope>NUCLEOTIDE SEQUENCE</scope>
    <source>
        <strain evidence="11">Male_cb2023</strain>
        <tissue evidence="11">Muscle</tissue>
    </source>
</reference>
<evidence type="ECO:0000256" key="2">
    <source>
        <dbReference type="ARBA" id="ARBA00007375"/>
    </source>
</evidence>
<sequence>MKLWERVVEARLRKVVEICEQQYGFMPRKSTTDAIFALRILMEKYRDGQRELHCVFVDLEKAYDRVPREELWYCMRKSLVPEKYARVVQDMYERSRTVVRCAVGQTEEFKVEVGLHQGSALSPFLFAIVMDHLSEEVRQESPWTMMFADDIVICSESREQVEENLERWRFALERRGMKVSRSKTEYMCVNEREGSGTVRLQGEEVKKVQEFKYLGSTVQSNGESGKEVKKRVQAGWNGWRKVSGVLCDRKISARIKGKVYRTVVRPAMLYGLETVSLRKRQESELEVKSEGPKLVPFFKATCVYFVLWLPTSSPSWFSALIKCLPIFCLWVFLLAHGVSFLVAHSNARKILAGLIFSALGDAFLIWQEQGYFSHGLLMFAITHILYSSAFGMKPLNLRAGLVIGTISGLCYTLLYPYLSGTFTYLVAVYIALIGFMGWRAIAGVQLANDLWTWTKLSACLGAVLFMVSDLTIAVNKFCFPVPHSRTIIMATYYAAQMLIALSAVECQDADVARKRV</sequence>
<feature type="transmembrane region" description="Helical" evidence="9">
    <location>
        <begin position="424"/>
        <end position="441"/>
    </location>
</feature>
<evidence type="ECO:0000256" key="6">
    <source>
        <dbReference type="ARBA" id="ARBA00023136"/>
    </source>
</evidence>
<keyword evidence="5 9" id="KW-1133">Transmembrane helix</keyword>
<dbReference type="Pfam" id="PF00078">
    <property type="entry name" value="RVT_1"/>
    <property type="match status" value="1"/>
</dbReference>
<evidence type="ECO:0000256" key="3">
    <source>
        <dbReference type="ARBA" id="ARBA00010879"/>
    </source>
</evidence>
<dbReference type="InterPro" id="IPR043502">
    <property type="entry name" value="DNA/RNA_pol_sf"/>
</dbReference>
<keyword evidence="12" id="KW-1185">Reference proteome</keyword>
<comment type="catalytic activity">
    <reaction evidence="8">
        <text>a 1-O-(1Z-alkenyl)-sn-glycero-3-phosphocholine + H2O = a 2,3-saturated aldehyde + sn-glycerol 3-phosphocholine</text>
        <dbReference type="Rhea" id="RHEA:22544"/>
        <dbReference type="ChEBI" id="CHEBI:15377"/>
        <dbReference type="ChEBI" id="CHEBI:16870"/>
        <dbReference type="ChEBI" id="CHEBI:73359"/>
        <dbReference type="ChEBI" id="CHEBI:77287"/>
        <dbReference type="EC" id="3.3.2.2"/>
    </reaction>
</comment>
<dbReference type="GO" id="GO:0047408">
    <property type="term" value="F:alkenylglycerophosphocholine hydrolase activity"/>
    <property type="evidence" value="ECO:0007669"/>
    <property type="project" value="UniProtKB-EC"/>
</dbReference>
<dbReference type="EMBL" id="JAUCMX010000013">
    <property type="protein sequence ID" value="KAK3525915.1"/>
    <property type="molecule type" value="Genomic_DNA"/>
</dbReference>
<feature type="transmembrane region" description="Helical" evidence="9">
    <location>
        <begin position="486"/>
        <end position="504"/>
    </location>
</feature>
<feature type="domain" description="Reverse transcriptase" evidence="10">
    <location>
        <begin position="1"/>
        <end position="218"/>
    </location>
</feature>
<comment type="subcellular location">
    <subcellularLocation>
        <location evidence="1">Membrane</location>
        <topology evidence="1">Multi-pass membrane protein</topology>
    </subcellularLocation>
</comment>
<evidence type="ECO:0000313" key="11">
    <source>
        <dbReference type="EMBL" id="KAK3525915.1"/>
    </source>
</evidence>
<evidence type="ECO:0000256" key="4">
    <source>
        <dbReference type="ARBA" id="ARBA00022692"/>
    </source>
</evidence>
<organism evidence="11 12">
    <name type="scientific">Hemibagrus guttatus</name>
    <dbReference type="NCBI Taxonomy" id="175788"/>
    <lineage>
        <taxon>Eukaryota</taxon>
        <taxon>Metazoa</taxon>
        <taxon>Chordata</taxon>
        <taxon>Craniata</taxon>
        <taxon>Vertebrata</taxon>
        <taxon>Euteleostomi</taxon>
        <taxon>Actinopterygii</taxon>
        <taxon>Neopterygii</taxon>
        <taxon>Teleostei</taxon>
        <taxon>Ostariophysi</taxon>
        <taxon>Siluriformes</taxon>
        <taxon>Bagridae</taxon>
        <taxon>Hemibagrus</taxon>
    </lineage>
</organism>
<evidence type="ECO:0000256" key="5">
    <source>
        <dbReference type="ARBA" id="ARBA00022989"/>
    </source>
</evidence>
<evidence type="ECO:0000256" key="1">
    <source>
        <dbReference type="ARBA" id="ARBA00004141"/>
    </source>
</evidence>
<dbReference type="InterPro" id="IPR012506">
    <property type="entry name" value="TMEM86B-like"/>
</dbReference>
<keyword evidence="6 9" id="KW-0472">Membrane</keyword>
<feature type="transmembrane region" description="Helical" evidence="9">
    <location>
        <begin position="316"/>
        <end position="343"/>
    </location>
</feature>
<dbReference type="InterPro" id="IPR000477">
    <property type="entry name" value="RT_dom"/>
</dbReference>
<dbReference type="GO" id="GO:0016020">
    <property type="term" value="C:membrane"/>
    <property type="evidence" value="ECO:0007669"/>
    <property type="project" value="UniProtKB-SubCell"/>
</dbReference>
<dbReference type="Pfam" id="PF07947">
    <property type="entry name" value="YhhN"/>
    <property type="match status" value="1"/>
</dbReference>
<feature type="transmembrane region" description="Helical" evidence="9">
    <location>
        <begin position="399"/>
        <end position="418"/>
    </location>
</feature>
<gene>
    <name evidence="11" type="ORF">QTP70_010970</name>
</gene>
<feature type="transmembrane region" description="Helical" evidence="9">
    <location>
        <begin position="453"/>
        <end position="474"/>
    </location>
</feature>
<accession>A0AAE0QN23</accession>
<dbReference type="Gene3D" id="3.30.70.270">
    <property type="match status" value="1"/>
</dbReference>
<evidence type="ECO:0000256" key="8">
    <source>
        <dbReference type="ARBA" id="ARBA00049560"/>
    </source>
</evidence>
<feature type="transmembrane region" description="Helical" evidence="9">
    <location>
        <begin position="350"/>
        <end position="366"/>
    </location>
</feature>
<comment type="caution">
    <text evidence="11">The sequence shown here is derived from an EMBL/GenBank/DDBJ whole genome shotgun (WGS) entry which is preliminary data.</text>
</comment>
<dbReference type="InterPro" id="IPR043128">
    <property type="entry name" value="Rev_trsase/Diguanyl_cyclase"/>
</dbReference>
<comment type="catalytic activity">
    <reaction evidence="7">
        <text>a 1-O-(1Z-alkenyl)-sn-glycero-3-phosphoethanolamine + H2O = a 2,3-saturated aldehyde + sn-glycero-3-phosphoethanolamine</text>
        <dbReference type="Rhea" id="RHEA:16905"/>
        <dbReference type="ChEBI" id="CHEBI:15377"/>
        <dbReference type="ChEBI" id="CHEBI:73359"/>
        <dbReference type="ChEBI" id="CHEBI:77288"/>
        <dbReference type="ChEBI" id="CHEBI:143890"/>
        <dbReference type="EC" id="3.3.2.2"/>
    </reaction>
</comment>
<dbReference type="PANTHER" id="PTHR31885">
    <property type="entry name" value="GH04784P"/>
    <property type="match status" value="1"/>
</dbReference>
<feature type="transmembrane region" description="Helical" evidence="9">
    <location>
        <begin position="372"/>
        <end position="392"/>
    </location>
</feature>
<dbReference type="CDD" id="cd01650">
    <property type="entry name" value="RT_nLTR_like"/>
    <property type="match status" value="1"/>
</dbReference>
<protein>
    <recommendedName>
        <fullName evidence="10">Reverse transcriptase domain-containing protein</fullName>
    </recommendedName>
</protein>
<comment type="similarity">
    <text evidence="2">Belongs to the TMEM86 family.</text>
</comment>
<dbReference type="PROSITE" id="PS50878">
    <property type="entry name" value="RT_POL"/>
    <property type="match status" value="1"/>
</dbReference>
<proteinExistence type="inferred from homology"/>
<name>A0AAE0QN23_9TELE</name>
<dbReference type="Proteomes" id="UP001274896">
    <property type="component" value="Unassembled WGS sequence"/>
</dbReference>
<dbReference type="PANTHER" id="PTHR31885:SF10">
    <property type="entry name" value="LYSOPLASMALOGENASE-LIKE PROTEIN TMEM86A"/>
    <property type="match status" value="1"/>
</dbReference>
<dbReference type="AlphaFoldDB" id="A0AAE0QN23"/>
<dbReference type="SUPFAM" id="SSF56672">
    <property type="entry name" value="DNA/RNA polymerases"/>
    <property type="match status" value="1"/>
</dbReference>
<keyword evidence="4 9" id="KW-0812">Transmembrane</keyword>
<evidence type="ECO:0000256" key="9">
    <source>
        <dbReference type="SAM" id="Phobius"/>
    </source>
</evidence>
<evidence type="ECO:0000313" key="12">
    <source>
        <dbReference type="Proteomes" id="UP001274896"/>
    </source>
</evidence>
<comment type="similarity">
    <text evidence="3">Belongs to the beta type-B retroviral polymerase family. HERV class-II K(HML-2) pol subfamily.</text>
</comment>
<evidence type="ECO:0000256" key="7">
    <source>
        <dbReference type="ARBA" id="ARBA00049458"/>
    </source>
</evidence>
<evidence type="ECO:0000259" key="10">
    <source>
        <dbReference type="PROSITE" id="PS50878"/>
    </source>
</evidence>